<keyword evidence="1 2" id="KW-0436">Ligase</keyword>
<gene>
    <name evidence="2" type="primary">bshC</name>
    <name evidence="5" type="ORF">N783_21775</name>
</gene>
<accession>A0A0A5FY55</accession>
<dbReference type="Pfam" id="PF24850">
    <property type="entry name" value="CC_BshC"/>
    <property type="match status" value="1"/>
</dbReference>
<evidence type="ECO:0000259" key="3">
    <source>
        <dbReference type="Pfam" id="PF10079"/>
    </source>
</evidence>
<dbReference type="Pfam" id="PF10079">
    <property type="entry name" value="Rossmann-like_BshC"/>
    <property type="match status" value="1"/>
</dbReference>
<dbReference type="STRING" id="1385511.GCA_000425225_00938"/>
<evidence type="ECO:0000313" key="5">
    <source>
        <dbReference type="EMBL" id="KGX83763.1"/>
    </source>
</evidence>
<evidence type="ECO:0000259" key="4">
    <source>
        <dbReference type="Pfam" id="PF24850"/>
    </source>
</evidence>
<proteinExistence type="inferred from homology"/>
<dbReference type="HAMAP" id="MF_01867">
    <property type="entry name" value="BshC"/>
    <property type="match status" value="1"/>
</dbReference>
<dbReference type="eggNOG" id="COG4365">
    <property type="taxonomic scope" value="Bacteria"/>
</dbReference>
<comment type="similarity">
    <text evidence="2">Belongs to the BshC family.</text>
</comment>
<comment type="function">
    <text evidence="2">Involved in bacillithiol (BSH) biosynthesis. May catalyze the last step of the pathway, the addition of cysteine to glucosamine malate (GlcN-Mal) to generate BSH.</text>
</comment>
<name>A0A0A5FY55_9BACI</name>
<organism evidence="5 6">
    <name type="scientific">Pontibacillus marinus BH030004 = DSM 16465</name>
    <dbReference type="NCBI Taxonomy" id="1385511"/>
    <lineage>
        <taxon>Bacteria</taxon>
        <taxon>Bacillati</taxon>
        <taxon>Bacillota</taxon>
        <taxon>Bacilli</taxon>
        <taxon>Bacillales</taxon>
        <taxon>Bacillaceae</taxon>
        <taxon>Pontibacillus</taxon>
    </lineage>
</organism>
<dbReference type="Proteomes" id="UP000030403">
    <property type="component" value="Unassembled WGS sequence"/>
</dbReference>
<evidence type="ECO:0000256" key="2">
    <source>
        <dbReference type="HAMAP-Rule" id="MF_01867"/>
    </source>
</evidence>
<dbReference type="InterPro" id="IPR011199">
    <property type="entry name" value="Bacillithiol_biosynth_BshC"/>
</dbReference>
<dbReference type="RefSeq" id="WP_027448187.1">
    <property type="nucleotide sequence ID" value="NZ_AVPF01000084.1"/>
</dbReference>
<dbReference type="PIRSF" id="PIRSF012535">
    <property type="entry name" value="UCP012535"/>
    <property type="match status" value="1"/>
</dbReference>
<feature type="domain" description="Bacillithiol biosynthesis BshC N-terminal Rossmann-like" evidence="3">
    <location>
        <begin position="1"/>
        <end position="379"/>
    </location>
</feature>
<evidence type="ECO:0000313" key="6">
    <source>
        <dbReference type="Proteomes" id="UP000030403"/>
    </source>
</evidence>
<dbReference type="AlphaFoldDB" id="A0A0A5FY55"/>
<sequence>MRIQPIDLTNENRLMQDYRSQSNNILQKFHYNPYKQSDYKQRLEHIQTRSYKRDELADHLHQVNSKWGAPEQTLSNIEKVRDPESVVVVGGQQAGLLTGPLYTIHKIVSILVLAEQQESELGVPVLPVFWIAGEDHDFDEINHIYMPYGQRMKKFKIMQKQNEKLSVSDMEMDKEAIKTWLERLFSQLNETELTNDLFDTLLKELSVSESFVDYFARILFYLFPEKGLILMDSDDPNLRQLESDYFKDMIHNQESISEGVVRALHESAQQGYPINLEADPLDGHLFYDQGGRTLLVRNEEGNWEGKQNECSFTTEEMLQIAEEHPEKLSNNVVTRPLMQEFVLPTLSFIAGPGEVGYWAALKPAFEALDIEMPPVTPRLSISLLDRKSEKWMNKHSLQVQKAVNEGVSEDKNYWISMQSYPPIEQLSDEVKKAIERAHRPLKEKAHTIRDDIGQLAEKNLFELFRDVEFLQERMIHALEDKHSRELEVFDAVDLTLNPEGKLQERTWNILPWINKHGITLGERLCNIEYDWTKPHHVVYL</sequence>
<dbReference type="InterPro" id="IPR055398">
    <property type="entry name" value="Rossmann-like_BshC"/>
</dbReference>
<keyword evidence="6" id="KW-1185">Reference proteome</keyword>
<protein>
    <recommendedName>
        <fullName evidence="2">Putative cysteine ligase BshC</fullName>
        <ecNumber evidence="2">6.-.-.-</ecNumber>
    </recommendedName>
</protein>
<dbReference type="EMBL" id="AVPF01000084">
    <property type="protein sequence ID" value="KGX83763.1"/>
    <property type="molecule type" value="Genomic_DNA"/>
</dbReference>
<evidence type="ECO:0000256" key="1">
    <source>
        <dbReference type="ARBA" id="ARBA00022598"/>
    </source>
</evidence>
<reference evidence="5 6" key="1">
    <citation type="submission" date="2013-08" db="EMBL/GenBank/DDBJ databases">
        <authorList>
            <person name="Huang J."/>
            <person name="Wang G."/>
        </authorList>
    </citation>
    <scope>NUCLEOTIDE SEQUENCE [LARGE SCALE GENOMIC DNA]</scope>
    <source>
        <strain evidence="5 6">BH030004</strain>
    </source>
</reference>
<dbReference type="NCBIfam" id="TIGR03998">
    <property type="entry name" value="thiol_BshC"/>
    <property type="match status" value="1"/>
</dbReference>
<dbReference type="EC" id="6.-.-.-" evidence="2"/>
<dbReference type="InterPro" id="IPR055399">
    <property type="entry name" value="CC_BshC"/>
</dbReference>
<comment type="caution">
    <text evidence="5">The sequence shown here is derived from an EMBL/GenBank/DDBJ whole genome shotgun (WGS) entry which is preliminary data.</text>
</comment>
<feature type="domain" description="Bacillithiol biosynthesis BshC C-terminal coiled-coil" evidence="4">
    <location>
        <begin position="383"/>
        <end position="540"/>
    </location>
</feature>
<dbReference type="GO" id="GO:0016874">
    <property type="term" value="F:ligase activity"/>
    <property type="evidence" value="ECO:0007669"/>
    <property type="project" value="UniProtKB-UniRule"/>
</dbReference>